<dbReference type="PANTHER" id="PTHR43394">
    <property type="entry name" value="ATP-DEPENDENT PERMEASE MDL1, MITOCHONDRIAL"/>
    <property type="match status" value="1"/>
</dbReference>
<evidence type="ECO:0000259" key="9">
    <source>
        <dbReference type="PROSITE" id="PS50893"/>
    </source>
</evidence>
<name>A0A5M9K315_MONFR</name>
<dbReference type="PROSITE" id="PS50893">
    <property type="entry name" value="ABC_TRANSPORTER_2"/>
    <property type="match status" value="2"/>
</dbReference>
<feature type="transmembrane region" description="Helical" evidence="8">
    <location>
        <begin position="925"/>
        <end position="946"/>
    </location>
</feature>
<feature type="domain" description="ABC transporter" evidence="9">
    <location>
        <begin position="378"/>
        <end position="623"/>
    </location>
</feature>
<dbReference type="Gene3D" id="1.20.1560.10">
    <property type="entry name" value="ABC transporter type 1, transmembrane domain"/>
    <property type="match status" value="1"/>
</dbReference>
<feature type="transmembrane region" description="Helical" evidence="8">
    <location>
        <begin position="100"/>
        <end position="124"/>
    </location>
</feature>
<dbReference type="AlphaFoldDB" id="A0A5M9K315"/>
<dbReference type="Gene3D" id="3.40.50.300">
    <property type="entry name" value="P-loop containing nucleotide triphosphate hydrolases"/>
    <property type="match status" value="3"/>
</dbReference>
<dbReference type="SMART" id="SM00382">
    <property type="entry name" value="AAA"/>
    <property type="match status" value="2"/>
</dbReference>
<comment type="similarity">
    <text evidence="2">Belongs to the ABC transporter superfamily. ABCB family. Multidrug resistance exporter (TC 3.A.1.201) subfamily.</text>
</comment>
<protein>
    <submittedName>
        <fullName evidence="11">Uncharacterized protein</fullName>
    </submittedName>
</protein>
<keyword evidence="6 8" id="KW-1133">Transmembrane helix</keyword>
<proteinExistence type="inferred from homology"/>
<feature type="transmembrane region" description="Helical" evidence="8">
    <location>
        <begin position="176"/>
        <end position="196"/>
    </location>
</feature>
<comment type="subcellular location">
    <subcellularLocation>
        <location evidence="1">Membrane</location>
        <topology evidence="1">Multi-pass membrane protein</topology>
    </subcellularLocation>
</comment>
<dbReference type="GO" id="GO:0015421">
    <property type="term" value="F:ABC-type oligopeptide transporter activity"/>
    <property type="evidence" value="ECO:0007669"/>
    <property type="project" value="TreeGrafter"/>
</dbReference>
<reference evidence="11 12" key="1">
    <citation type="submission" date="2019-06" db="EMBL/GenBank/DDBJ databases">
        <title>Genome Sequence of the Brown Rot Fungal Pathogen Monilinia fructicola.</title>
        <authorList>
            <person name="De Miccolis Angelini R.M."/>
            <person name="Landi L."/>
            <person name="Abate D."/>
            <person name="Pollastro S."/>
            <person name="Romanazzi G."/>
            <person name="Faretra F."/>
        </authorList>
    </citation>
    <scope>NUCLEOTIDE SEQUENCE [LARGE SCALE GENOMIC DNA]</scope>
    <source>
        <strain evidence="11 12">Mfrc123</strain>
    </source>
</reference>
<dbReference type="SUPFAM" id="SSF90123">
    <property type="entry name" value="ABC transporter transmembrane region"/>
    <property type="match status" value="2"/>
</dbReference>
<dbReference type="EMBL" id="VICG01000001">
    <property type="protein sequence ID" value="KAA8575941.1"/>
    <property type="molecule type" value="Genomic_DNA"/>
</dbReference>
<dbReference type="CDD" id="cd18577">
    <property type="entry name" value="ABC_6TM_Pgp_ABCB1_D1_like"/>
    <property type="match status" value="1"/>
</dbReference>
<evidence type="ECO:0000259" key="10">
    <source>
        <dbReference type="PROSITE" id="PS50929"/>
    </source>
</evidence>
<feature type="transmembrane region" description="Helical" evidence="8">
    <location>
        <begin position="49"/>
        <end position="80"/>
    </location>
</feature>
<dbReference type="PANTHER" id="PTHR43394:SF1">
    <property type="entry name" value="ATP-BINDING CASSETTE SUB-FAMILY B MEMBER 10, MITOCHONDRIAL"/>
    <property type="match status" value="1"/>
</dbReference>
<dbReference type="SUPFAM" id="SSF52540">
    <property type="entry name" value="P-loop containing nucleoside triphosphate hydrolases"/>
    <property type="match status" value="2"/>
</dbReference>
<comment type="caution">
    <text evidence="11">The sequence shown here is derived from an EMBL/GenBank/DDBJ whole genome shotgun (WGS) entry which is preliminary data.</text>
</comment>
<dbReference type="InterPro" id="IPR003593">
    <property type="entry name" value="AAA+_ATPase"/>
</dbReference>
<organism evidence="11 12">
    <name type="scientific">Monilinia fructicola</name>
    <name type="common">Brown rot fungus</name>
    <name type="synonym">Ciboria fructicola</name>
    <dbReference type="NCBI Taxonomy" id="38448"/>
    <lineage>
        <taxon>Eukaryota</taxon>
        <taxon>Fungi</taxon>
        <taxon>Dikarya</taxon>
        <taxon>Ascomycota</taxon>
        <taxon>Pezizomycotina</taxon>
        <taxon>Leotiomycetes</taxon>
        <taxon>Helotiales</taxon>
        <taxon>Sclerotiniaceae</taxon>
        <taxon>Monilinia</taxon>
    </lineage>
</organism>
<dbReference type="GO" id="GO:0016887">
    <property type="term" value="F:ATP hydrolysis activity"/>
    <property type="evidence" value="ECO:0007669"/>
    <property type="project" value="InterPro"/>
</dbReference>
<dbReference type="GO" id="GO:0090374">
    <property type="term" value="P:oligopeptide export from mitochondrion"/>
    <property type="evidence" value="ECO:0007669"/>
    <property type="project" value="TreeGrafter"/>
</dbReference>
<dbReference type="CDD" id="cd18578">
    <property type="entry name" value="ABC_6TM_Pgp_ABCB1_D2_like"/>
    <property type="match status" value="1"/>
</dbReference>
<evidence type="ECO:0000313" key="12">
    <source>
        <dbReference type="Proteomes" id="UP000322873"/>
    </source>
</evidence>
<evidence type="ECO:0000313" key="11">
    <source>
        <dbReference type="EMBL" id="KAA8575941.1"/>
    </source>
</evidence>
<dbReference type="InterPro" id="IPR027417">
    <property type="entry name" value="P-loop_NTPase"/>
</dbReference>
<dbReference type="Pfam" id="PF00664">
    <property type="entry name" value="ABC_membrane"/>
    <property type="match status" value="2"/>
</dbReference>
<dbReference type="InterPro" id="IPR036640">
    <property type="entry name" value="ABC1_TM_sf"/>
</dbReference>
<evidence type="ECO:0000256" key="5">
    <source>
        <dbReference type="ARBA" id="ARBA00022840"/>
    </source>
</evidence>
<feature type="transmembrane region" description="Helical" evidence="8">
    <location>
        <begin position="280"/>
        <end position="301"/>
    </location>
</feature>
<evidence type="ECO:0000256" key="8">
    <source>
        <dbReference type="SAM" id="Phobius"/>
    </source>
</evidence>
<dbReference type="PROSITE" id="PS00211">
    <property type="entry name" value="ABC_TRANSPORTER_1"/>
    <property type="match status" value="2"/>
</dbReference>
<dbReference type="InterPro" id="IPR011527">
    <property type="entry name" value="ABC1_TM_dom"/>
</dbReference>
<dbReference type="Pfam" id="PF00005">
    <property type="entry name" value="ABC_tran"/>
    <property type="match status" value="2"/>
</dbReference>
<feature type="domain" description="ABC transporter" evidence="9">
    <location>
        <begin position="1024"/>
        <end position="1233"/>
    </location>
</feature>
<feature type="domain" description="ABC transmembrane type-1" evidence="10">
    <location>
        <begin position="53"/>
        <end position="343"/>
    </location>
</feature>
<dbReference type="Proteomes" id="UP000322873">
    <property type="component" value="Unassembled WGS sequence"/>
</dbReference>
<feature type="transmembrane region" description="Helical" evidence="8">
    <location>
        <begin position="844"/>
        <end position="866"/>
    </location>
</feature>
<dbReference type="InterPro" id="IPR003439">
    <property type="entry name" value="ABC_transporter-like_ATP-bd"/>
</dbReference>
<accession>A0A5M9K315</accession>
<dbReference type="GO" id="GO:0005524">
    <property type="term" value="F:ATP binding"/>
    <property type="evidence" value="ECO:0007669"/>
    <property type="project" value="UniProtKB-KW"/>
</dbReference>
<evidence type="ECO:0000256" key="1">
    <source>
        <dbReference type="ARBA" id="ARBA00004141"/>
    </source>
</evidence>
<dbReference type="InterPro" id="IPR039421">
    <property type="entry name" value="Type_1_exporter"/>
</dbReference>
<evidence type="ECO:0000256" key="7">
    <source>
        <dbReference type="ARBA" id="ARBA00023136"/>
    </source>
</evidence>
<keyword evidence="12" id="KW-1185">Reference proteome</keyword>
<keyword evidence="7 8" id="KW-0472">Membrane</keyword>
<feature type="transmembrane region" description="Helical" evidence="8">
    <location>
        <begin position="313"/>
        <end position="334"/>
    </location>
</feature>
<sequence>MLTASCLDEKSPGVVKGHEDAEIIQRQLHFPDVKVSFFTLFRFATANDLIIIAISTFCALIAGATIPLPPIILGQISYIFAGIQNGDAVTSHSNHLISVYSLYFVYIAIGAFVCWFVSTAGFAYTGSKITRQIKLRYMEAVLRQNIAVFDDIGTGQLVAQLGADLNIIQDAISQKLSITISALGTLLATYIVSFALSWKLTFILIWSFFLSLLLLYLGNKIAVRYSGQSMEAQSTGSSIAEEAIGSIRSTTALGLQKHIVDSYDKYLDVAEKAKITLKTLMGTMVAITVGTGYLNVALAFWQGSRFLVEGEVTFRAVVAITLITKSAAFCVLGVGQNAETFTTAIAAAKRVFQMIVRIPPIDSMSEHGIVLDNVQGNIELRNIRHIYPSRPGVVVADDLSISFPRCKTTAVVGASGSGKSSITKLLMRFYEPMAGQIVLDEHNLQDLNLKWLRRQIRLVNQEPFLFDTTIFENIAHGFVGTQFETASSEDKQRRIEESAKIANAHEFIEALPQGYQTITGTKGSKLSGGQKQRIAIARALVAEPKILILDEATSALDTKTEASVQSALNASSTTRTTIIVAHRLSTVREADNIVVLKSGKVVEQGTHTELMDCRGPYYDLVKAQRAIEEEEDIDHEEENVKQISTAETDIEKGEFSDTEVTEIPPGEHSIQEQSSSYSLLSMVTFVLRLNAKEWHYILLGLFCSVIAGVEEPASAIFFGKGVIAISKPLSLANQIRSDAGFWAWMFFMLALVMILVFSVQGLVFAYCSERLIHRARQLALKQMLRQEIAFFDDKTNSAGTLVSFLSTEAADLAGISGGTLGMILIAVSTLVSAFVVGVVFGWKLALVCSSVIPVLVASGCIGVWAVGEFEKLNEIYTKASAAYAGEAIAAIQTVAALTRENEVLKIYENILTASSREGLKSSLKASLVLALARAGVTACMALGFWYGGTLFLERQYSLLQFVVVYSSIITSAYSAGLIFSFTPDIGKAKRSASGLQKLLDRKSSIDPASDEGGKPGNGKPQGFIEFRNVNFAYPTRLEHPALKNVSLKVPAGSSIALVGHTGCGKSTIVALLERFYDPKSGTILVDGDSITSLNLSEYRRCIGWLRRHAKQANIYDFISSLPEGFDTVVGNRGDQLSGGQKQRLALARALVRDPAILILDEATSAIDSQGEALIQEALEKAKKGRTMITIAHRMSTVKNADTIYVLDKGQIVEYGSHAELMAKKARYYELFTTNIDQS</sequence>
<keyword evidence="3 8" id="KW-0812">Transmembrane</keyword>
<evidence type="ECO:0000256" key="3">
    <source>
        <dbReference type="ARBA" id="ARBA00022692"/>
    </source>
</evidence>
<feature type="transmembrane region" description="Helical" evidence="8">
    <location>
        <begin position="739"/>
        <end position="767"/>
    </location>
</feature>
<feature type="transmembrane region" description="Helical" evidence="8">
    <location>
        <begin position="958"/>
        <end position="981"/>
    </location>
</feature>
<feature type="transmembrane region" description="Helical" evidence="8">
    <location>
        <begin position="812"/>
        <end position="838"/>
    </location>
</feature>
<evidence type="ECO:0000256" key="6">
    <source>
        <dbReference type="ARBA" id="ARBA00022989"/>
    </source>
</evidence>
<dbReference type="VEuPathDB" id="FungiDB:MFRU_033g00940"/>
<dbReference type="FunFam" id="3.40.50.300:FF:000251">
    <property type="entry name" value="ABC transporter B family member 19"/>
    <property type="match status" value="1"/>
</dbReference>
<feature type="transmembrane region" description="Helical" evidence="8">
    <location>
        <begin position="202"/>
        <end position="219"/>
    </location>
</feature>
<dbReference type="PROSITE" id="PS50929">
    <property type="entry name" value="ABC_TM1F"/>
    <property type="match status" value="2"/>
</dbReference>
<dbReference type="InterPro" id="IPR017871">
    <property type="entry name" value="ABC_transporter-like_CS"/>
</dbReference>
<dbReference type="GO" id="GO:0005743">
    <property type="term" value="C:mitochondrial inner membrane"/>
    <property type="evidence" value="ECO:0007669"/>
    <property type="project" value="TreeGrafter"/>
</dbReference>
<evidence type="ECO:0000256" key="2">
    <source>
        <dbReference type="ARBA" id="ARBA00007577"/>
    </source>
</evidence>
<keyword evidence="5" id="KW-0067">ATP-binding</keyword>
<feature type="domain" description="ABC transmembrane type-1" evidence="10">
    <location>
        <begin position="698"/>
        <end position="987"/>
    </location>
</feature>
<keyword evidence="4" id="KW-0547">Nucleotide-binding</keyword>
<gene>
    <name evidence="11" type="ORF">EYC84_006106</name>
</gene>
<evidence type="ECO:0000256" key="4">
    <source>
        <dbReference type="ARBA" id="ARBA00022741"/>
    </source>
</evidence>